<accession>X6LBC7</accession>
<keyword evidence="2" id="KW-1185">Reference proteome</keyword>
<sequence length="99" mass="11439">MKLNETQIDSVFTCLINGIKGNNEKNRKLYTKSIGYLLMKLNKKHLDDVFECLNGLKNENGCIRVLCEKSLKTMSTKLNDKQLDRVFSAFIHELKDTNQ</sequence>
<protein>
    <submittedName>
        <fullName evidence="1">Uncharacterized protein</fullName>
    </submittedName>
</protein>
<dbReference type="EMBL" id="ASPP01046752">
    <property type="protein sequence ID" value="ETN98416.1"/>
    <property type="molecule type" value="Genomic_DNA"/>
</dbReference>
<dbReference type="SUPFAM" id="SSF48431">
    <property type="entry name" value="Lipovitellin-phosvitin complex, superhelical domain"/>
    <property type="match status" value="1"/>
</dbReference>
<organism evidence="1 2">
    <name type="scientific">Reticulomyxa filosa</name>
    <dbReference type="NCBI Taxonomy" id="46433"/>
    <lineage>
        <taxon>Eukaryota</taxon>
        <taxon>Sar</taxon>
        <taxon>Rhizaria</taxon>
        <taxon>Retaria</taxon>
        <taxon>Foraminifera</taxon>
        <taxon>Monothalamids</taxon>
        <taxon>Reticulomyxidae</taxon>
        <taxon>Reticulomyxa</taxon>
    </lineage>
</organism>
<comment type="caution">
    <text evidence="1">The sequence shown here is derived from an EMBL/GenBank/DDBJ whole genome shotgun (WGS) entry which is preliminary data.</text>
</comment>
<dbReference type="InterPro" id="IPR011989">
    <property type="entry name" value="ARM-like"/>
</dbReference>
<dbReference type="Proteomes" id="UP000023152">
    <property type="component" value="Unassembled WGS sequence"/>
</dbReference>
<reference evidence="1 2" key="1">
    <citation type="journal article" date="2013" name="Curr. Biol.">
        <title>The Genome of the Foraminiferan Reticulomyxa filosa.</title>
        <authorList>
            <person name="Glockner G."/>
            <person name="Hulsmann N."/>
            <person name="Schleicher M."/>
            <person name="Noegel A.A."/>
            <person name="Eichinger L."/>
            <person name="Gallinger C."/>
            <person name="Pawlowski J."/>
            <person name="Sierra R."/>
            <person name="Euteneuer U."/>
            <person name="Pillet L."/>
            <person name="Moustafa A."/>
            <person name="Platzer M."/>
            <person name="Groth M."/>
            <person name="Szafranski K."/>
            <person name="Schliwa M."/>
        </authorList>
    </citation>
    <scope>NUCLEOTIDE SEQUENCE [LARGE SCALE GENOMIC DNA]</scope>
</reference>
<evidence type="ECO:0000313" key="1">
    <source>
        <dbReference type="EMBL" id="ETN98416.1"/>
    </source>
</evidence>
<dbReference type="AlphaFoldDB" id="X6LBC7"/>
<gene>
    <name evidence="1" type="ORF">RFI_39084</name>
</gene>
<dbReference type="InterPro" id="IPR011030">
    <property type="entry name" value="Lipovitellin_superhlx_dom"/>
</dbReference>
<dbReference type="Gene3D" id="1.25.10.10">
    <property type="entry name" value="Leucine-rich Repeat Variant"/>
    <property type="match status" value="1"/>
</dbReference>
<name>X6LBC7_RETFI</name>
<evidence type="ECO:0000313" key="2">
    <source>
        <dbReference type="Proteomes" id="UP000023152"/>
    </source>
</evidence>
<proteinExistence type="predicted"/>